<keyword evidence="2" id="KW-1134">Transmembrane beta strand</keyword>
<dbReference type="PANTHER" id="PTHR30203:SF25">
    <property type="entry name" value="OUTER MEMBRANE PROTEIN-RELATED"/>
    <property type="match status" value="1"/>
</dbReference>
<feature type="chain" id="PRO_5015372073" description="RND transporter" evidence="2">
    <location>
        <begin position="22"/>
        <end position="500"/>
    </location>
</feature>
<organism evidence="3 4">
    <name type="scientific">Photobacterium indicum</name>
    <dbReference type="NCBI Taxonomy" id="81447"/>
    <lineage>
        <taxon>Bacteria</taxon>
        <taxon>Pseudomonadati</taxon>
        <taxon>Pseudomonadota</taxon>
        <taxon>Gammaproteobacteria</taxon>
        <taxon>Vibrionales</taxon>
        <taxon>Vibrionaceae</taxon>
        <taxon>Photobacterium</taxon>
    </lineage>
</organism>
<dbReference type="GO" id="GO:0015562">
    <property type="term" value="F:efflux transmembrane transporter activity"/>
    <property type="evidence" value="ECO:0007669"/>
    <property type="project" value="InterPro"/>
</dbReference>
<dbReference type="AlphaFoldDB" id="A0A2T3LCL0"/>
<evidence type="ECO:0000256" key="2">
    <source>
        <dbReference type="RuleBase" id="RU362097"/>
    </source>
</evidence>
<dbReference type="GO" id="GO:0009279">
    <property type="term" value="C:cell outer membrane"/>
    <property type="evidence" value="ECO:0007669"/>
    <property type="project" value="UniProtKB-SubCell"/>
</dbReference>
<dbReference type="Proteomes" id="UP000241803">
    <property type="component" value="Unassembled WGS sequence"/>
</dbReference>
<evidence type="ECO:0000256" key="1">
    <source>
        <dbReference type="ARBA" id="ARBA00007613"/>
    </source>
</evidence>
<dbReference type="PROSITE" id="PS51257">
    <property type="entry name" value="PROKAR_LIPOPROTEIN"/>
    <property type="match status" value="1"/>
</dbReference>
<sequence length="500" mass="54776">MKTLKWSPIALVLALTLTGCAVGPDYQKPEHTIDTEYLYQDTNGTVQDDQQNAQSQLDTHQNITPWWYQFDDTVLNQLVADAQQQNIPLKMAAERIKAAQAYQQAIESFKVPTVSLGAGYSTAQFSDNDPLLGPVVSANNPLGVPLMDAKQSGFFAGATIAWEVDLFGRIDSQAQAASIRKEQAIIFREGLNTAITADVIHNYLQMRGAQERKTIAMQTVKDQKSTLVLVQKVLASGYGSELDLARAKAMFAASKAVVPQLATAENVHRQRLAILLGDTPSQMHQRLKKNSANKMPEMSGLIPVGLPSDLLQRRPDLRIAEREMAAINEELGAAIAAKYPKFFLTGAPGLVASDFDDVFRSGSTAWIASIGVSWNIFDGGRSDAMVDIQEARFKNSALTYQYAVNNAIGEVETLLQGYGNSQEYQSLVLESKQQTDRAVSKAESLYEAGLVDYLSVLDAQRQQHLLQDRVVTARLQTAQVAVGLHKALGGNWQLNSNMTL</sequence>
<keyword evidence="2" id="KW-0449">Lipoprotein</keyword>
<accession>A0A2T3LCL0</accession>
<proteinExistence type="inferred from homology"/>
<dbReference type="InterPro" id="IPR003423">
    <property type="entry name" value="OMP_efflux"/>
</dbReference>
<comment type="subcellular location">
    <subcellularLocation>
        <location evidence="2">Cell outer membrane</location>
        <topology evidence="2">Lipid-anchor</topology>
    </subcellularLocation>
</comment>
<dbReference type="RefSeq" id="WP_107251786.1">
    <property type="nucleotide sequence ID" value="NZ_PYOC01000001.1"/>
</dbReference>
<keyword evidence="2" id="KW-0564">Palmitate</keyword>
<feature type="signal peptide" evidence="2">
    <location>
        <begin position="1"/>
        <end position="21"/>
    </location>
</feature>
<protein>
    <recommendedName>
        <fullName evidence="5">RND transporter</fullName>
    </recommendedName>
</protein>
<dbReference type="Pfam" id="PF02321">
    <property type="entry name" value="OEP"/>
    <property type="match status" value="2"/>
</dbReference>
<reference evidence="3 4" key="1">
    <citation type="submission" date="2018-03" db="EMBL/GenBank/DDBJ databases">
        <title>Whole genome sequencing of Histamine producing bacteria.</title>
        <authorList>
            <person name="Butler K."/>
        </authorList>
    </citation>
    <scope>NUCLEOTIDE SEQUENCE [LARGE SCALE GENOMIC DNA]</scope>
    <source>
        <strain evidence="3 4">ATCC 19614</strain>
    </source>
</reference>
<evidence type="ECO:0000313" key="4">
    <source>
        <dbReference type="Proteomes" id="UP000241803"/>
    </source>
</evidence>
<dbReference type="EMBL" id="PYOC01000001">
    <property type="protein sequence ID" value="PSV49120.1"/>
    <property type="molecule type" value="Genomic_DNA"/>
</dbReference>
<keyword evidence="2" id="KW-0732">Signal</keyword>
<comment type="caution">
    <text evidence="3">The sequence shown here is derived from an EMBL/GenBank/DDBJ whole genome shotgun (WGS) entry which is preliminary data.</text>
</comment>
<dbReference type="Gene3D" id="2.20.200.10">
    <property type="entry name" value="Outer membrane efflux proteins (OEP)"/>
    <property type="match status" value="1"/>
</dbReference>
<keyword evidence="4" id="KW-1185">Reference proteome</keyword>
<name>A0A2T3LCL0_9GAMM</name>
<dbReference type="PANTHER" id="PTHR30203">
    <property type="entry name" value="OUTER MEMBRANE CATION EFFLUX PROTEIN"/>
    <property type="match status" value="1"/>
</dbReference>
<evidence type="ECO:0000313" key="3">
    <source>
        <dbReference type="EMBL" id="PSV49120.1"/>
    </source>
</evidence>
<dbReference type="NCBIfam" id="TIGR01845">
    <property type="entry name" value="outer_NodT"/>
    <property type="match status" value="1"/>
</dbReference>
<keyword evidence="2" id="KW-0472">Membrane</keyword>
<dbReference type="Gene3D" id="1.20.1600.10">
    <property type="entry name" value="Outer membrane efflux proteins (OEP)"/>
    <property type="match status" value="1"/>
</dbReference>
<comment type="similarity">
    <text evidence="1 2">Belongs to the outer membrane factor (OMF) (TC 1.B.17) family.</text>
</comment>
<dbReference type="InterPro" id="IPR010131">
    <property type="entry name" value="MdtP/NodT-like"/>
</dbReference>
<gene>
    <name evidence="3" type="ORF">C9J47_00665</name>
</gene>
<keyword evidence="2" id="KW-0812">Transmembrane</keyword>
<dbReference type="SUPFAM" id="SSF56954">
    <property type="entry name" value="Outer membrane efflux proteins (OEP)"/>
    <property type="match status" value="1"/>
</dbReference>
<evidence type="ECO:0008006" key="5">
    <source>
        <dbReference type="Google" id="ProtNLM"/>
    </source>
</evidence>